<sequence>MRLLLCFLLARLVSLAAGFGLRPGMGSGRSITAGNRHTRHFSCCDGKHVLTTRMSSVGTPADVDEITLIKNSLLQVAAMTERGQLATEAQQNDMDLLLERLEELKAEELLEPYKDENMVGTWTLVYSSSQAFRSSPFFATFQALIGKDGVAERIFSFTDAFPNAKIGQARQIVNEDCTELLSRVEMSVWPHRWISGVVETRSKIVNDDIGDQLEVIVDDTRVSDSILGKISPRLEEVRVPVDQLSERLFDRIPRITLDTVFLDQDLRVSRLPDRNFLVYVKDY</sequence>
<evidence type="ECO:0000256" key="2">
    <source>
        <dbReference type="ARBA" id="ARBA00022640"/>
    </source>
</evidence>
<name>D7FQD7_ECTSI</name>
<dbReference type="eggNOG" id="ENOG502S2BE">
    <property type="taxonomic scope" value="Eukaryota"/>
</dbReference>
<dbReference type="OrthoDB" id="203682at2759"/>
<proteinExistence type="predicted"/>
<feature type="signal peptide" evidence="3">
    <location>
        <begin position="1"/>
        <end position="18"/>
    </location>
</feature>
<dbReference type="InterPro" id="IPR006843">
    <property type="entry name" value="PAP/fibrillin_dom"/>
</dbReference>
<reference evidence="5 6" key="1">
    <citation type="journal article" date="2010" name="Nature">
        <title>The Ectocarpus genome and the independent evolution of multicellularity in brown algae.</title>
        <authorList>
            <person name="Cock J.M."/>
            <person name="Sterck L."/>
            <person name="Rouze P."/>
            <person name="Scornet D."/>
            <person name="Allen A.E."/>
            <person name="Amoutzias G."/>
            <person name="Anthouard V."/>
            <person name="Artiguenave F."/>
            <person name="Aury J.M."/>
            <person name="Badger J.H."/>
            <person name="Beszteri B."/>
            <person name="Billiau K."/>
            <person name="Bonnet E."/>
            <person name="Bothwell J.H."/>
            <person name="Bowler C."/>
            <person name="Boyen C."/>
            <person name="Brownlee C."/>
            <person name="Carrano C.J."/>
            <person name="Charrier B."/>
            <person name="Cho G.Y."/>
            <person name="Coelho S.M."/>
            <person name="Collen J."/>
            <person name="Corre E."/>
            <person name="Da Silva C."/>
            <person name="Delage L."/>
            <person name="Delaroque N."/>
            <person name="Dittami S.M."/>
            <person name="Doulbeau S."/>
            <person name="Elias M."/>
            <person name="Farnham G."/>
            <person name="Gachon C.M."/>
            <person name="Gschloessl B."/>
            <person name="Heesch S."/>
            <person name="Jabbari K."/>
            <person name="Jubin C."/>
            <person name="Kawai H."/>
            <person name="Kimura K."/>
            <person name="Kloareg B."/>
            <person name="Kupper F.C."/>
            <person name="Lang D."/>
            <person name="Le Bail A."/>
            <person name="Leblanc C."/>
            <person name="Lerouge P."/>
            <person name="Lohr M."/>
            <person name="Lopez P.J."/>
            <person name="Martens C."/>
            <person name="Maumus F."/>
            <person name="Michel G."/>
            <person name="Miranda-Saavedra D."/>
            <person name="Morales J."/>
            <person name="Moreau H."/>
            <person name="Motomura T."/>
            <person name="Nagasato C."/>
            <person name="Napoli C.A."/>
            <person name="Nelson D.R."/>
            <person name="Nyvall-Collen P."/>
            <person name="Peters A.F."/>
            <person name="Pommier C."/>
            <person name="Potin P."/>
            <person name="Poulain J."/>
            <person name="Quesneville H."/>
            <person name="Read B."/>
            <person name="Rensing S.A."/>
            <person name="Ritter A."/>
            <person name="Rousvoal S."/>
            <person name="Samanta M."/>
            <person name="Samson G."/>
            <person name="Schroeder D.C."/>
            <person name="Segurens B."/>
            <person name="Strittmatter M."/>
            <person name="Tonon T."/>
            <person name="Tregear J.W."/>
            <person name="Valentin K."/>
            <person name="von Dassow P."/>
            <person name="Yamagishi T."/>
            <person name="Van de Peer Y."/>
            <person name="Wincker P."/>
        </authorList>
    </citation>
    <scope>NUCLEOTIDE SEQUENCE [LARGE SCALE GENOMIC DNA]</scope>
    <source>
        <strain evidence="6">Ec32 / CCAP1310/4</strain>
    </source>
</reference>
<gene>
    <name evidence="5" type="ORF">Esi_0002_0299</name>
</gene>
<comment type="subcellular location">
    <subcellularLocation>
        <location evidence="1">Plastid</location>
    </subcellularLocation>
</comment>
<dbReference type="EMBL" id="FN648375">
    <property type="protein sequence ID" value="CBJ48469.1"/>
    <property type="molecule type" value="Genomic_DNA"/>
</dbReference>
<dbReference type="InParanoid" id="D7FQD7"/>
<organism evidence="5 6">
    <name type="scientific">Ectocarpus siliculosus</name>
    <name type="common">Brown alga</name>
    <name type="synonym">Conferva siliculosa</name>
    <dbReference type="NCBI Taxonomy" id="2880"/>
    <lineage>
        <taxon>Eukaryota</taxon>
        <taxon>Sar</taxon>
        <taxon>Stramenopiles</taxon>
        <taxon>Ochrophyta</taxon>
        <taxon>PX clade</taxon>
        <taxon>Phaeophyceae</taxon>
        <taxon>Ectocarpales</taxon>
        <taxon>Ectocarpaceae</taxon>
        <taxon>Ectocarpus</taxon>
    </lineage>
</organism>
<dbReference type="EMBL" id="FN649727">
    <property type="protein sequence ID" value="CBJ48469.1"/>
    <property type="molecule type" value="Genomic_DNA"/>
</dbReference>
<dbReference type="GO" id="GO:0009536">
    <property type="term" value="C:plastid"/>
    <property type="evidence" value="ECO:0007669"/>
    <property type="project" value="UniProtKB-SubCell"/>
</dbReference>
<evidence type="ECO:0000259" key="4">
    <source>
        <dbReference type="Pfam" id="PF04755"/>
    </source>
</evidence>
<dbReference type="Pfam" id="PF04755">
    <property type="entry name" value="PAP_fibrillin"/>
    <property type="match status" value="1"/>
</dbReference>
<keyword evidence="3" id="KW-0732">Signal</keyword>
<evidence type="ECO:0000313" key="6">
    <source>
        <dbReference type="Proteomes" id="UP000002630"/>
    </source>
</evidence>
<evidence type="ECO:0000256" key="1">
    <source>
        <dbReference type="ARBA" id="ARBA00004474"/>
    </source>
</evidence>
<dbReference type="OMA" id="LCYSSTQ"/>
<dbReference type="AlphaFoldDB" id="D7FQD7"/>
<protein>
    <recommendedName>
        <fullName evidence="4">Plastid lipid-associated protein/fibrillin conserved domain-containing protein</fullName>
    </recommendedName>
</protein>
<accession>D7FQD7</accession>
<feature type="chain" id="PRO_5003095336" description="Plastid lipid-associated protein/fibrillin conserved domain-containing protein" evidence="3">
    <location>
        <begin position="19"/>
        <end position="283"/>
    </location>
</feature>
<keyword evidence="6" id="KW-1185">Reference proteome</keyword>
<evidence type="ECO:0000256" key="3">
    <source>
        <dbReference type="SAM" id="SignalP"/>
    </source>
</evidence>
<dbReference type="Proteomes" id="UP000002630">
    <property type="component" value="Linkage Group LG02"/>
</dbReference>
<feature type="domain" description="Plastid lipid-associated protein/fibrillin conserved" evidence="4">
    <location>
        <begin position="69"/>
        <end position="270"/>
    </location>
</feature>
<keyword evidence="2" id="KW-0934">Plastid</keyword>
<evidence type="ECO:0000313" key="5">
    <source>
        <dbReference type="EMBL" id="CBJ48469.1"/>
    </source>
</evidence>